<evidence type="ECO:0000313" key="2">
    <source>
        <dbReference type="EMBL" id="SHG23858.1"/>
    </source>
</evidence>
<reference evidence="2" key="1">
    <citation type="submission" date="2016-11" db="EMBL/GenBank/DDBJ databases">
        <authorList>
            <person name="Jaros S."/>
            <person name="Januszkiewicz K."/>
            <person name="Wedrychowicz H."/>
        </authorList>
    </citation>
    <scope>NUCLEOTIDE SEQUENCE [LARGE SCALE GENOMIC DNA]</scope>
    <source>
        <strain evidence="2">DSM 19436</strain>
    </source>
</reference>
<gene>
    <name evidence="2" type="ORF">SAMN02745157_3767</name>
</gene>
<keyword evidence="2" id="KW-0489">Methyltransferase</keyword>
<feature type="domain" description="Methyltransferase FkbM" evidence="1">
    <location>
        <begin position="85"/>
        <end position="227"/>
    </location>
</feature>
<keyword evidence="3" id="KW-1185">Reference proteome</keyword>
<dbReference type="InterPro" id="IPR029063">
    <property type="entry name" value="SAM-dependent_MTases_sf"/>
</dbReference>
<dbReference type="EMBL" id="FQUP01000004">
    <property type="protein sequence ID" value="SHG23858.1"/>
    <property type="molecule type" value="Genomic_DNA"/>
</dbReference>
<evidence type="ECO:0000313" key="3">
    <source>
        <dbReference type="Proteomes" id="UP000184485"/>
    </source>
</evidence>
<dbReference type="STRING" id="1122133.SAMN02745157_3767"/>
<organism evidence="2 3">
    <name type="scientific">Kaistia soli DSM 19436</name>
    <dbReference type="NCBI Taxonomy" id="1122133"/>
    <lineage>
        <taxon>Bacteria</taxon>
        <taxon>Pseudomonadati</taxon>
        <taxon>Pseudomonadota</taxon>
        <taxon>Alphaproteobacteria</taxon>
        <taxon>Hyphomicrobiales</taxon>
        <taxon>Kaistiaceae</taxon>
        <taxon>Kaistia</taxon>
    </lineage>
</organism>
<proteinExistence type="predicted"/>
<dbReference type="RefSeq" id="WP_073055888.1">
    <property type="nucleotide sequence ID" value="NZ_FQUP01000004.1"/>
</dbReference>
<dbReference type="OrthoDB" id="7542440at2"/>
<dbReference type="InterPro" id="IPR006342">
    <property type="entry name" value="FkbM_mtfrase"/>
</dbReference>
<dbReference type="Gene3D" id="3.40.50.150">
    <property type="entry name" value="Vaccinia Virus protein VP39"/>
    <property type="match status" value="1"/>
</dbReference>
<sequence length="263" mass="29540">MRRMIRGLKSIDRLPEISRCTRNVREYLAVIQAFLGLRKLRYPIELHDNQGQKLIIYDFEDLTTLWAVWCADEYRVPSDALTVIDAGANIGAFSLFAKKSAPQCQIVAIEPFPSTFDKLVSNITRNNMQNSVTCKCLALGASPGHLFMSAAPEIKSHSRKTQEKPSDQNFISVECVGLESIVSEFLAKEVDYLKIDIEGGEVPFIVDSDRNDLRLARKIGIECHSIDGRERVWAKLEQSGFKLDRVSRGSLKTAGSTAEFLRV</sequence>
<name>A0A1M5I680_9HYPH</name>
<accession>A0A1M5I680</accession>
<dbReference type="PANTHER" id="PTHR34203">
    <property type="entry name" value="METHYLTRANSFERASE, FKBM FAMILY PROTEIN"/>
    <property type="match status" value="1"/>
</dbReference>
<dbReference type="PANTHER" id="PTHR34203:SF15">
    <property type="entry name" value="SLL1173 PROTEIN"/>
    <property type="match status" value="1"/>
</dbReference>
<dbReference type="Pfam" id="PF05050">
    <property type="entry name" value="Methyltransf_21"/>
    <property type="match status" value="1"/>
</dbReference>
<dbReference type="InterPro" id="IPR052514">
    <property type="entry name" value="SAM-dependent_MTase"/>
</dbReference>
<protein>
    <submittedName>
        <fullName evidence="2">Methyltransferase, FkbM family</fullName>
    </submittedName>
</protein>
<dbReference type="NCBIfam" id="TIGR01444">
    <property type="entry name" value="fkbM_fam"/>
    <property type="match status" value="1"/>
</dbReference>
<evidence type="ECO:0000259" key="1">
    <source>
        <dbReference type="Pfam" id="PF05050"/>
    </source>
</evidence>
<dbReference type="Proteomes" id="UP000184485">
    <property type="component" value="Unassembled WGS sequence"/>
</dbReference>
<dbReference type="GO" id="GO:0008168">
    <property type="term" value="F:methyltransferase activity"/>
    <property type="evidence" value="ECO:0007669"/>
    <property type="project" value="UniProtKB-KW"/>
</dbReference>
<dbReference type="SUPFAM" id="SSF53335">
    <property type="entry name" value="S-adenosyl-L-methionine-dependent methyltransferases"/>
    <property type="match status" value="1"/>
</dbReference>
<dbReference type="AlphaFoldDB" id="A0A1M5I680"/>
<keyword evidence="2" id="KW-0808">Transferase</keyword>
<dbReference type="GO" id="GO:0032259">
    <property type="term" value="P:methylation"/>
    <property type="evidence" value="ECO:0007669"/>
    <property type="project" value="UniProtKB-KW"/>
</dbReference>